<evidence type="ECO:0000313" key="1">
    <source>
        <dbReference type="EMBL" id="KAK9911498.1"/>
    </source>
</evidence>
<keyword evidence="2" id="KW-1185">Reference proteome</keyword>
<protein>
    <submittedName>
        <fullName evidence="1">Uncharacterized protein</fullName>
    </submittedName>
</protein>
<dbReference type="AlphaFoldDB" id="A0AAW1VX84"/>
<reference evidence="1 2" key="1">
    <citation type="journal article" date="2023" name="G3 (Bethesda)">
        <title>A chromosome-length genome assembly and annotation of blackberry (Rubus argutus, cv. 'Hillquist').</title>
        <authorList>
            <person name="Bruna T."/>
            <person name="Aryal R."/>
            <person name="Dudchenko O."/>
            <person name="Sargent D.J."/>
            <person name="Mead D."/>
            <person name="Buti M."/>
            <person name="Cavallini A."/>
            <person name="Hytonen T."/>
            <person name="Andres J."/>
            <person name="Pham M."/>
            <person name="Weisz D."/>
            <person name="Mascagni F."/>
            <person name="Usai G."/>
            <person name="Natali L."/>
            <person name="Bassil N."/>
            <person name="Fernandez G.E."/>
            <person name="Lomsadze A."/>
            <person name="Armour M."/>
            <person name="Olukolu B."/>
            <person name="Poorten T."/>
            <person name="Britton C."/>
            <person name="Davik J."/>
            <person name="Ashrafi H."/>
            <person name="Aiden E.L."/>
            <person name="Borodovsky M."/>
            <person name="Worthington M."/>
        </authorList>
    </citation>
    <scope>NUCLEOTIDE SEQUENCE [LARGE SCALE GENOMIC DNA]</scope>
    <source>
        <strain evidence="1">PI 553951</strain>
    </source>
</reference>
<gene>
    <name evidence="1" type="ORF">M0R45_035406</name>
</gene>
<sequence>MVVAVYGVEMLTVKAETASRSCAGAVGQARVDDDGTEARAWERRGGVEAAATRSRLWLMVVKRVSVGCAGVLVRLEWVEKDLKARVGVLGRFGWLILWIGDDEGLLWWN</sequence>
<dbReference type="Proteomes" id="UP001457282">
    <property type="component" value="Unassembled WGS sequence"/>
</dbReference>
<evidence type="ECO:0000313" key="2">
    <source>
        <dbReference type="Proteomes" id="UP001457282"/>
    </source>
</evidence>
<proteinExistence type="predicted"/>
<dbReference type="EMBL" id="JBEDUW010000007">
    <property type="protein sequence ID" value="KAK9911498.1"/>
    <property type="molecule type" value="Genomic_DNA"/>
</dbReference>
<organism evidence="1 2">
    <name type="scientific">Rubus argutus</name>
    <name type="common">Southern blackberry</name>
    <dbReference type="NCBI Taxonomy" id="59490"/>
    <lineage>
        <taxon>Eukaryota</taxon>
        <taxon>Viridiplantae</taxon>
        <taxon>Streptophyta</taxon>
        <taxon>Embryophyta</taxon>
        <taxon>Tracheophyta</taxon>
        <taxon>Spermatophyta</taxon>
        <taxon>Magnoliopsida</taxon>
        <taxon>eudicotyledons</taxon>
        <taxon>Gunneridae</taxon>
        <taxon>Pentapetalae</taxon>
        <taxon>rosids</taxon>
        <taxon>fabids</taxon>
        <taxon>Rosales</taxon>
        <taxon>Rosaceae</taxon>
        <taxon>Rosoideae</taxon>
        <taxon>Rosoideae incertae sedis</taxon>
        <taxon>Rubus</taxon>
    </lineage>
</organism>
<comment type="caution">
    <text evidence="1">The sequence shown here is derived from an EMBL/GenBank/DDBJ whole genome shotgun (WGS) entry which is preliminary data.</text>
</comment>
<accession>A0AAW1VX84</accession>
<name>A0AAW1VX84_RUBAR</name>